<comment type="caution">
    <text evidence="8">The sequence shown here is derived from an EMBL/GenBank/DDBJ whole genome shotgun (WGS) entry which is preliminary data.</text>
</comment>
<dbReference type="Proteomes" id="UP000199541">
    <property type="component" value="Unassembled WGS sequence"/>
</dbReference>
<keyword evidence="5 6" id="KW-0472">Membrane</keyword>
<evidence type="ECO:0000256" key="3">
    <source>
        <dbReference type="ARBA" id="ARBA00022692"/>
    </source>
</evidence>
<comment type="similarity">
    <text evidence="6">Belongs to the TVP38/TMEM64 family.</text>
</comment>
<dbReference type="InterPro" id="IPR032816">
    <property type="entry name" value="VTT_dom"/>
</dbReference>
<evidence type="ECO:0000256" key="6">
    <source>
        <dbReference type="RuleBase" id="RU366058"/>
    </source>
</evidence>
<accession>A0AAN4UMY2</accession>
<dbReference type="AlphaFoldDB" id="A0AAN4UMY2"/>
<dbReference type="PANTHER" id="PTHR12677:SF59">
    <property type="entry name" value="GOLGI APPARATUS MEMBRANE PROTEIN TVP38-RELATED"/>
    <property type="match status" value="1"/>
</dbReference>
<keyword evidence="10" id="KW-1185">Reference proteome</keyword>
<dbReference type="EMBL" id="BNAB01000001">
    <property type="protein sequence ID" value="GHD98218.1"/>
    <property type="molecule type" value="Genomic_DNA"/>
</dbReference>
<evidence type="ECO:0000256" key="4">
    <source>
        <dbReference type="ARBA" id="ARBA00022989"/>
    </source>
</evidence>
<protein>
    <recommendedName>
        <fullName evidence="6">TVP38/TMEM64 family membrane protein</fullName>
    </recommendedName>
</protein>
<dbReference type="Pfam" id="PF09335">
    <property type="entry name" value="VTT_dom"/>
    <property type="match status" value="1"/>
</dbReference>
<feature type="transmembrane region" description="Helical" evidence="6">
    <location>
        <begin position="221"/>
        <end position="241"/>
    </location>
</feature>
<evidence type="ECO:0000313" key="10">
    <source>
        <dbReference type="Proteomes" id="UP000199541"/>
    </source>
</evidence>
<sequence>MTPTPGPPKAPRKARLVRRLPIVLIALVAGAGAVFLRDDLSFAALSHNHARLAAFRDAHYPLAAGLFMASYVGLVAFSLPGALIATLTGGFLFGLFPGVLFNVIAASLGAMLIFWAARAGIGTDVATRLDRSGGAMKRFRDGLRANEWSFLFAIRLVPVVPFVLANLLPALLGVRSARFAITTALGILPGALIYTWLGAGLGDLFARGAAPNLGLILEPRFLIPLLGLAALSLLPWVIKFWRGQGADA</sequence>
<evidence type="ECO:0000313" key="8">
    <source>
        <dbReference type="EMBL" id="GHD98218.1"/>
    </source>
</evidence>
<dbReference type="PANTHER" id="PTHR12677">
    <property type="entry name" value="GOLGI APPARATUS MEMBRANE PROTEIN TVP38-RELATED"/>
    <property type="match status" value="1"/>
</dbReference>
<gene>
    <name evidence="8" type="ORF">GCM10008024_00850</name>
    <name evidence="9" type="ORF">SAMN05444006_104132</name>
</gene>
<evidence type="ECO:0000256" key="1">
    <source>
        <dbReference type="ARBA" id="ARBA00004651"/>
    </source>
</evidence>
<evidence type="ECO:0000259" key="7">
    <source>
        <dbReference type="Pfam" id="PF09335"/>
    </source>
</evidence>
<dbReference type="RefSeq" id="WP_035842742.1">
    <property type="nucleotide sequence ID" value="NZ_BNAB01000001.1"/>
</dbReference>
<reference evidence="9 10" key="2">
    <citation type="submission" date="2016-10" db="EMBL/GenBank/DDBJ databases">
        <authorList>
            <person name="Varghese N."/>
            <person name="Submissions S."/>
        </authorList>
    </citation>
    <scope>NUCLEOTIDE SEQUENCE [LARGE SCALE GENOMIC DNA]</scope>
    <source>
        <strain evidence="9 10">DSM 24802</strain>
    </source>
</reference>
<evidence type="ECO:0000256" key="5">
    <source>
        <dbReference type="ARBA" id="ARBA00023136"/>
    </source>
</evidence>
<dbReference type="InterPro" id="IPR015414">
    <property type="entry name" value="TMEM64"/>
</dbReference>
<feature type="domain" description="VTT" evidence="7">
    <location>
        <begin position="80"/>
        <end position="199"/>
    </location>
</feature>
<dbReference type="EMBL" id="FNOB01000004">
    <property type="protein sequence ID" value="SDW51445.1"/>
    <property type="molecule type" value="Genomic_DNA"/>
</dbReference>
<proteinExistence type="inferred from homology"/>
<feature type="transmembrane region" description="Helical" evidence="6">
    <location>
        <begin position="20"/>
        <end position="38"/>
    </location>
</feature>
<keyword evidence="2 6" id="KW-1003">Cell membrane</keyword>
<keyword evidence="3 6" id="KW-0812">Transmembrane</keyword>
<feature type="transmembrane region" description="Helical" evidence="6">
    <location>
        <begin position="148"/>
        <end position="172"/>
    </location>
</feature>
<feature type="transmembrane region" description="Helical" evidence="6">
    <location>
        <begin position="58"/>
        <end position="79"/>
    </location>
</feature>
<evidence type="ECO:0000256" key="2">
    <source>
        <dbReference type="ARBA" id="ARBA00022475"/>
    </source>
</evidence>
<keyword evidence="4 6" id="KW-1133">Transmembrane helix</keyword>
<comment type="subcellular location">
    <subcellularLocation>
        <location evidence="1 6">Cell membrane</location>
        <topology evidence="1 6">Multi-pass membrane protein</topology>
    </subcellularLocation>
</comment>
<name>A0AAN4UMY2_9RHOB</name>
<evidence type="ECO:0000313" key="9">
    <source>
        <dbReference type="EMBL" id="SDW51445.1"/>
    </source>
</evidence>
<reference evidence="8" key="3">
    <citation type="submission" date="2023-06" db="EMBL/GenBank/DDBJ databases">
        <authorList>
            <person name="Sun Q."/>
            <person name="Zhou Y."/>
        </authorList>
    </citation>
    <scope>NUCLEOTIDE SEQUENCE</scope>
    <source>
        <strain evidence="8">CGMCC 1.10859</strain>
    </source>
</reference>
<reference evidence="8" key="1">
    <citation type="journal article" date="2014" name="Int. J. Syst. Evol. Microbiol.">
        <title>Complete genome sequence of Corynebacterium casei LMG S-19264T (=DSM 44701T), isolated from a smear-ripened cheese.</title>
        <authorList>
            <consortium name="US DOE Joint Genome Institute (JGI-PGF)"/>
            <person name="Walter F."/>
            <person name="Albersmeier A."/>
            <person name="Kalinowski J."/>
            <person name="Ruckert C."/>
        </authorList>
    </citation>
    <scope>NUCLEOTIDE SEQUENCE</scope>
    <source>
        <strain evidence="8">CGMCC 1.10859</strain>
    </source>
</reference>
<organism evidence="8 11">
    <name type="scientific">Allgaiera indica</name>
    <dbReference type="NCBI Taxonomy" id="765699"/>
    <lineage>
        <taxon>Bacteria</taxon>
        <taxon>Pseudomonadati</taxon>
        <taxon>Pseudomonadota</taxon>
        <taxon>Alphaproteobacteria</taxon>
        <taxon>Rhodobacterales</taxon>
        <taxon>Paracoccaceae</taxon>
        <taxon>Allgaiera</taxon>
    </lineage>
</organism>
<evidence type="ECO:0000313" key="11">
    <source>
        <dbReference type="Proteomes" id="UP000634647"/>
    </source>
</evidence>
<dbReference type="GO" id="GO:0005886">
    <property type="term" value="C:plasma membrane"/>
    <property type="evidence" value="ECO:0007669"/>
    <property type="project" value="UniProtKB-SubCell"/>
</dbReference>
<dbReference type="Proteomes" id="UP000634647">
    <property type="component" value="Unassembled WGS sequence"/>
</dbReference>
<feature type="transmembrane region" description="Helical" evidence="6">
    <location>
        <begin position="179"/>
        <end position="201"/>
    </location>
</feature>
<feature type="transmembrane region" description="Helical" evidence="6">
    <location>
        <begin position="91"/>
        <end position="117"/>
    </location>
</feature>